<organism evidence="3 4">
    <name type="scientific">Phytophthora nicotianae P1569</name>
    <dbReference type="NCBI Taxonomy" id="1317065"/>
    <lineage>
        <taxon>Eukaryota</taxon>
        <taxon>Sar</taxon>
        <taxon>Stramenopiles</taxon>
        <taxon>Oomycota</taxon>
        <taxon>Peronosporomycetes</taxon>
        <taxon>Peronosporales</taxon>
        <taxon>Peronosporaceae</taxon>
        <taxon>Phytophthora</taxon>
    </lineage>
</organism>
<keyword evidence="1" id="KW-0238">DNA-binding</keyword>
<accession>V9FB09</accession>
<protein>
    <recommendedName>
        <fullName evidence="2">HTH CENPB-type domain-containing protein</fullName>
    </recommendedName>
</protein>
<dbReference type="EMBL" id="ANIZ01001223">
    <property type="protein sequence ID" value="ETI48664.1"/>
    <property type="molecule type" value="Genomic_DNA"/>
</dbReference>
<evidence type="ECO:0000313" key="3">
    <source>
        <dbReference type="EMBL" id="ETI48664.1"/>
    </source>
</evidence>
<keyword evidence="4" id="KW-1185">Reference proteome</keyword>
<dbReference type="OrthoDB" id="128019at2759"/>
<name>V9FB09_PHYNI</name>
<feature type="non-terminal residue" evidence="3">
    <location>
        <position position="1"/>
    </location>
</feature>
<evidence type="ECO:0000256" key="1">
    <source>
        <dbReference type="ARBA" id="ARBA00023125"/>
    </source>
</evidence>
<dbReference type="PROSITE" id="PS51253">
    <property type="entry name" value="HTH_CENPB"/>
    <property type="match status" value="1"/>
</dbReference>
<dbReference type="Gene3D" id="1.10.10.60">
    <property type="entry name" value="Homeodomain-like"/>
    <property type="match status" value="1"/>
</dbReference>
<dbReference type="GO" id="GO:0003677">
    <property type="term" value="F:DNA binding"/>
    <property type="evidence" value="ECO:0007669"/>
    <property type="project" value="UniProtKB-KW"/>
</dbReference>
<dbReference type="eggNOG" id="ENOG502SHK0">
    <property type="taxonomic scope" value="Eukaryota"/>
</dbReference>
<evidence type="ECO:0000313" key="4">
    <source>
        <dbReference type="Proteomes" id="UP000018721"/>
    </source>
</evidence>
<dbReference type="HOGENOM" id="CLU_031434_2_0_1"/>
<dbReference type="Proteomes" id="UP000018721">
    <property type="component" value="Unassembled WGS sequence"/>
</dbReference>
<dbReference type="Pfam" id="PF03221">
    <property type="entry name" value="HTH_Tnp_Tc5"/>
    <property type="match status" value="1"/>
</dbReference>
<reference evidence="3 4" key="1">
    <citation type="submission" date="2013-11" db="EMBL/GenBank/DDBJ databases">
        <title>The Genome Sequence of Phytophthora parasitica P1569.</title>
        <authorList>
            <consortium name="The Broad Institute Genomics Platform"/>
            <person name="Russ C."/>
            <person name="Tyler B."/>
            <person name="Panabieres F."/>
            <person name="Shan W."/>
            <person name="Tripathy S."/>
            <person name="Grunwald N."/>
            <person name="Machado M."/>
            <person name="Johnson C.S."/>
            <person name="Arredondo F."/>
            <person name="Hong C."/>
            <person name="Coffey M."/>
            <person name="Young S.K."/>
            <person name="Zeng Q."/>
            <person name="Gargeya S."/>
            <person name="Fitzgerald M."/>
            <person name="Abouelleil A."/>
            <person name="Alvarado L."/>
            <person name="Chapman S.B."/>
            <person name="Gainer-Dewar J."/>
            <person name="Goldberg J."/>
            <person name="Griggs A."/>
            <person name="Gujja S."/>
            <person name="Hansen M."/>
            <person name="Howarth C."/>
            <person name="Imamovic A."/>
            <person name="Ireland A."/>
            <person name="Larimer J."/>
            <person name="McCowan C."/>
            <person name="Murphy C."/>
            <person name="Pearson M."/>
            <person name="Poon T.W."/>
            <person name="Priest M."/>
            <person name="Roberts A."/>
            <person name="Saif S."/>
            <person name="Shea T."/>
            <person name="Sykes S."/>
            <person name="Wortman J."/>
            <person name="Nusbaum C."/>
            <person name="Birren B."/>
        </authorList>
    </citation>
    <scope>NUCLEOTIDE SEQUENCE [LARGE SCALE GENOMIC DNA]</scope>
    <source>
        <strain evidence="3 4">P1569</strain>
    </source>
</reference>
<evidence type="ECO:0000259" key="2">
    <source>
        <dbReference type="PROSITE" id="PS51253"/>
    </source>
</evidence>
<dbReference type="AlphaFoldDB" id="V9FB09"/>
<proteinExistence type="predicted"/>
<gene>
    <name evidence="3" type="ORF">F443_07339</name>
</gene>
<dbReference type="InterPro" id="IPR006600">
    <property type="entry name" value="HTH_CenpB_DNA-bd_dom"/>
</dbReference>
<comment type="caution">
    <text evidence="3">The sequence shown here is derived from an EMBL/GenBank/DDBJ whole genome shotgun (WGS) entry which is preliminary data.</text>
</comment>
<feature type="domain" description="HTH CENPB-type" evidence="2">
    <location>
        <begin position="66"/>
        <end position="139"/>
    </location>
</feature>
<sequence>EYAHKKEVVDWIRQGHDLDETIEHFYGELAHKQLWAKKKQINKWIKQTATIRAACSSGRGTHQNLRCLGDATVLPKKVEEGIVRWINTLRRDGAPVSRLMLRTHAKDVAIKEGIDTTKFSGTDTWIKILLRRHKLALRTRTRQGQTTPADAKEAVTALEREC</sequence>